<dbReference type="Pfam" id="PF13616">
    <property type="entry name" value="Rotamase_3"/>
    <property type="match status" value="1"/>
</dbReference>
<protein>
    <recommendedName>
        <fullName evidence="9">Periplasmic chaperone PpiD</fullName>
    </recommendedName>
    <alternativeName>
        <fullName evidence="10">Periplasmic folding chaperone</fullName>
    </alternativeName>
</protein>
<proteinExistence type="inferred from homology"/>
<evidence type="ECO:0000256" key="12">
    <source>
        <dbReference type="SAM" id="Phobius"/>
    </source>
</evidence>
<dbReference type="Proteomes" id="UP000235015">
    <property type="component" value="Unassembled WGS sequence"/>
</dbReference>
<feature type="transmembrane region" description="Helical" evidence="12">
    <location>
        <begin position="33"/>
        <end position="55"/>
    </location>
</feature>
<dbReference type="InterPro" id="IPR023058">
    <property type="entry name" value="PPIase_PpiC_CS"/>
</dbReference>
<evidence type="ECO:0000256" key="4">
    <source>
        <dbReference type="ARBA" id="ARBA00022692"/>
    </source>
</evidence>
<dbReference type="InterPro" id="IPR052029">
    <property type="entry name" value="PpiD_chaperone"/>
</dbReference>
<name>A0A2N6CRY4_9GAMM</name>
<dbReference type="STRING" id="1111735.GCA_000428045_03144"/>
<dbReference type="InterPro" id="IPR046357">
    <property type="entry name" value="PPIase_dom_sf"/>
</dbReference>
<dbReference type="SUPFAM" id="SSF54534">
    <property type="entry name" value="FKBP-like"/>
    <property type="match status" value="1"/>
</dbReference>
<evidence type="ECO:0000256" key="6">
    <source>
        <dbReference type="ARBA" id="ARBA00023136"/>
    </source>
</evidence>
<comment type="subcellular location">
    <subcellularLocation>
        <location evidence="1">Cell inner membrane</location>
        <topology evidence="1">Single-pass type II membrane protein</topology>
        <orientation evidence="1">Periplasmic side</orientation>
    </subcellularLocation>
</comment>
<evidence type="ECO:0000256" key="2">
    <source>
        <dbReference type="ARBA" id="ARBA00022475"/>
    </source>
</evidence>
<keyword evidence="5 12" id="KW-1133">Transmembrane helix</keyword>
<reference evidence="14 15" key="1">
    <citation type="submission" date="2017-11" db="EMBL/GenBank/DDBJ databases">
        <title>Genome-resolved metagenomics identifies genetic mobility, metabolic interactions, and unexpected diversity in perchlorate-reducing communities.</title>
        <authorList>
            <person name="Barnum T.P."/>
            <person name="Figueroa I.A."/>
            <person name="Carlstrom C.I."/>
            <person name="Lucas L.N."/>
            <person name="Engelbrektson A.L."/>
            <person name="Coates J.D."/>
        </authorList>
    </citation>
    <scope>NUCLEOTIDE SEQUENCE [LARGE SCALE GENOMIC DNA]</scope>
    <source>
        <strain evidence="14">BM301</strain>
    </source>
</reference>
<evidence type="ECO:0000256" key="9">
    <source>
        <dbReference type="ARBA" id="ARBA00040743"/>
    </source>
</evidence>
<dbReference type="EMBL" id="PKUN01000030">
    <property type="protein sequence ID" value="PLX59838.1"/>
    <property type="molecule type" value="Genomic_DNA"/>
</dbReference>
<keyword evidence="4 12" id="KW-0812">Transmembrane</keyword>
<accession>A0A2N6CRY4</accession>
<sequence length="660" mass="72862">MRGILGYPVFFTIQISDFRYVMLQSIRERAQGVVAWFIVILISVPFALFGINSYLGGGSESVAATVNGQDITQREFESGYRDFRENLRQRLGDNYRPEMIDEAQLRQEVLQLMIRNNMLMQKSEELGLRVGDDLVKQVIASLSGFQVDGRFSQDAYERGVRLQGLTPAGFEQQIRRGLVSEQLSKAVTASEFTTRSELLNLAQLRLQRRDFEYLILPAANFLSGIEVDDEAVEAYYAAHQNDYMAPERVKIRYLDLDIASIAKSLTADDEALQAYYNQHQSLYKTAEQRRASHILIAVDEGSDDAAVVQARSVAQAALDRVRGGEDFAAVAKAVSQDPGSAEEGGDLGFFETGVMEPAFDEAVFNLQPGEISDLVRTPFGFHVIKLTEIRESTGKSFDEARDEVEQAYLKAEAERLFYEYAERLGNIAYEESHSLQPAADALGIEPKESDWITRDGGEGMLGAPKVIAAAFSEDVLISGNNSEAIELNPEHVMVLRVVDHEEAAVKSLDQVKQAIRDKLRVEKAVEQAAREGAELVSGLTKGETLAAIAEEKGVTIKPRKVISRDERDVPADLVKHLFLMPRPEGDMPVYGQLAMASGDLALIALHAVTDGTLADANELGGEAVLNNALTQSRGKSYFQHLQGNLRAEADVIITNKSSDN</sequence>
<evidence type="ECO:0000313" key="15">
    <source>
        <dbReference type="Proteomes" id="UP000235015"/>
    </source>
</evidence>
<evidence type="ECO:0000256" key="11">
    <source>
        <dbReference type="PROSITE-ProRule" id="PRU00278"/>
    </source>
</evidence>
<dbReference type="PROSITE" id="PS50198">
    <property type="entry name" value="PPIC_PPIASE_2"/>
    <property type="match status" value="1"/>
</dbReference>
<evidence type="ECO:0000256" key="1">
    <source>
        <dbReference type="ARBA" id="ARBA00004382"/>
    </source>
</evidence>
<organism evidence="14 15">
    <name type="scientific">Sedimenticola selenatireducens</name>
    <dbReference type="NCBI Taxonomy" id="191960"/>
    <lineage>
        <taxon>Bacteria</taxon>
        <taxon>Pseudomonadati</taxon>
        <taxon>Pseudomonadota</taxon>
        <taxon>Gammaproteobacteria</taxon>
        <taxon>Chromatiales</taxon>
        <taxon>Sedimenticolaceae</taxon>
        <taxon>Sedimenticola</taxon>
    </lineage>
</organism>
<dbReference type="Gene3D" id="1.10.4030.10">
    <property type="entry name" value="Porin chaperone SurA, peptide-binding domain"/>
    <property type="match status" value="1"/>
</dbReference>
<keyword evidence="3" id="KW-0997">Cell inner membrane</keyword>
<comment type="similarity">
    <text evidence="8">Belongs to the PpiD chaperone family.</text>
</comment>
<evidence type="ECO:0000256" key="5">
    <source>
        <dbReference type="ARBA" id="ARBA00022989"/>
    </source>
</evidence>
<dbReference type="InterPro" id="IPR000297">
    <property type="entry name" value="PPIase_PpiC"/>
</dbReference>
<dbReference type="AlphaFoldDB" id="A0A2N6CRY4"/>
<feature type="domain" description="PpiC" evidence="13">
    <location>
        <begin position="286"/>
        <end position="388"/>
    </location>
</feature>
<keyword evidence="11" id="KW-0697">Rotamase</keyword>
<evidence type="ECO:0000256" key="7">
    <source>
        <dbReference type="ARBA" id="ARBA00023186"/>
    </source>
</evidence>
<evidence type="ECO:0000256" key="10">
    <source>
        <dbReference type="ARBA" id="ARBA00042775"/>
    </source>
</evidence>
<dbReference type="PANTHER" id="PTHR47529">
    <property type="entry name" value="PEPTIDYL-PROLYL CIS-TRANS ISOMERASE D"/>
    <property type="match status" value="1"/>
</dbReference>
<evidence type="ECO:0000256" key="3">
    <source>
        <dbReference type="ARBA" id="ARBA00022519"/>
    </source>
</evidence>
<dbReference type="SUPFAM" id="SSF109998">
    <property type="entry name" value="Triger factor/SurA peptide-binding domain-like"/>
    <property type="match status" value="1"/>
</dbReference>
<gene>
    <name evidence="14" type="ORF">C0630_18175</name>
</gene>
<dbReference type="PROSITE" id="PS01096">
    <property type="entry name" value="PPIC_PPIASE_1"/>
    <property type="match status" value="1"/>
</dbReference>
<keyword evidence="6 12" id="KW-0472">Membrane</keyword>
<evidence type="ECO:0000259" key="13">
    <source>
        <dbReference type="PROSITE" id="PS50198"/>
    </source>
</evidence>
<keyword evidence="11 14" id="KW-0413">Isomerase</keyword>
<dbReference type="GO" id="GO:0005886">
    <property type="term" value="C:plasma membrane"/>
    <property type="evidence" value="ECO:0007669"/>
    <property type="project" value="UniProtKB-SubCell"/>
</dbReference>
<dbReference type="PANTHER" id="PTHR47529:SF1">
    <property type="entry name" value="PERIPLASMIC CHAPERONE PPID"/>
    <property type="match status" value="1"/>
</dbReference>
<dbReference type="InterPro" id="IPR027304">
    <property type="entry name" value="Trigger_fact/SurA_dom_sf"/>
</dbReference>
<keyword evidence="2" id="KW-1003">Cell membrane</keyword>
<evidence type="ECO:0000256" key="8">
    <source>
        <dbReference type="ARBA" id="ARBA00038408"/>
    </source>
</evidence>
<dbReference type="GO" id="GO:0003755">
    <property type="term" value="F:peptidyl-prolyl cis-trans isomerase activity"/>
    <property type="evidence" value="ECO:0007669"/>
    <property type="project" value="UniProtKB-KW"/>
</dbReference>
<evidence type="ECO:0000313" key="14">
    <source>
        <dbReference type="EMBL" id="PLX59838.1"/>
    </source>
</evidence>
<keyword evidence="7" id="KW-0143">Chaperone</keyword>
<comment type="caution">
    <text evidence="14">The sequence shown here is derived from an EMBL/GenBank/DDBJ whole genome shotgun (WGS) entry which is preliminary data.</text>
</comment>
<dbReference type="Pfam" id="PF13624">
    <property type="entry name" value="SurA_N_3"/>
    <property type="match status" value="1"/>
</dbReference>
<dbReference type="Gene3D" id="3.10.50.40">
    <property type="match status" value="1"/>
</dbReference>